<comment type="caution">
    <text evidence="2">The sequence shown here is derived from an EMBL/GenBank/DDBJ whole genome shotgun (WGS) entry which is preliminary data.</text>
</comment>
<feature type="compositionally biased region" description="Basic residues" evidence="1">
    <location>
        <begin position="43"/>
        <end position="55"/>
    </location>
</feature>
<gene>
    <name evidence="2" type="ORF">GMORB2_4387</name>
</gene>
<dbReference type="InterPro" id="IPR036748">
    <property type="entry name" value="MTH938-like_sf"/>
</dbReference>
<sequence>MRTSLYSGAMFMRCAARVAITSSSSSSTAIIRQLPAATSIQQQHHHHHHDHHRYIHTSDARSKKPSGRSSRKNGDGQDDRARSASAARPPTDIASLDVLGSVPAPSTSVDVCMQDGFGLNSGVTISGGDGAILVNGEAFSWRPWEANDAVAGGGGGAAGEMRMRLVNAKGQFEVPAESLGMLDMLWPRPDLLIIGVGKDIRPLSPKTRMVLADMGYRVEVLDTRNAASQFNMLATERGASEVAAVLIPIGWKEGVGASY</sequence>
<dbReference type="AlphaFoldDB" id="A0A9P4YMJ9"/>
<accession>A0A9P4YMJ9</accession>
<dbReference type="PANTHER" id="PTHR21192">
    <property type="entry name" value="NUCLEAR PROTEIN E3-3"/>
    <property type="match status" value="1"/>
</dbReference>
<dbReference type="EMBL" id="JAANYQ010000021">
    <property type="protein sequence ID" value="KAF4119721.1"/>
    <property type="molecule type" value="Genomic_DNA"/>
</dbReference>
<name>A0A9P4YMJ9_9HYPO</name>
<evidence type="ECO:0000256" key="1">
    <source>
        <dbReference type="SAM" id="MobiDB-lite"/>
    </source>
</evidence>
<organism evidence="2 3">
    <name type="scientific">Geosmithia morbida</name>
    <dbReference type="NCBI Taxonomy" id="1094350"/>
    <lineage>
        <taxon>Eukaryota</taxon>
        <taxon>Fungi</taxon>
        <taxon>Dikarya</taxon>
        <taxon>Ascomycota</taxon>
        <taxon>Pezizomycotina</taxon>
        <taxon>Sordariomycetes</taxon>
        <taxon>Hypocreomycetidae</taxon>
        <taxon>Hypocreales</taxon>
        <taxon>Bionectriaceae</taxon>
        <taxon>Geosmithia</taxon>
    </lineage>
</organism>
<evidence type="ECO:0000313" key="3">
    <source>
        <dbReference type="Proteomes" id="UP000749293"/>
    </source>
</evidence>
<dbReference type="OrthoDB" id="20681at2759"/>
<dbReference type="SUPFAM" id="SSF64076">
    <property type="entry name" value="MTH938-like"/>
    <property type="match status" value="1"/>
</dbReference>
<dbReference type="GO" id="GO:0032981">
    <property type="term" value="P:mitochondrial respiratory chain complex I assembly"/>
    <property type="evidence" value="ECO:0007669"/>
    <property type="project" value="TreeGrafter"/>
</dbReference>
<feature type="region of interest" description="Disordered" evidence="1">
    <location>
        <begin position="38"/>
        <end position="99"/>
    </location>
</feature>
<evidence type="ECO:0000313" key="2">
    <source>
        <dbReference type="EMBL" id="KAF4119721.1"/>
    </source>
</evidence>
<protein>
    <recommendedName>
        <fullName evidence="4">NADH dehydrogenase [ubiquinone] 1 alpha subcomplex assembly factor 3</fullName>
    </recommendedName>
</protein>
<dbReference type="InterPro" id="IPR007523">
    <property type="entry name" value="NDUFAF3/AAMDC"/>
</dbReference>
<dbReference type="Proteomes" id="UP000749293">
    <property type="component" value="Unassembled WGS sequence"/>
</dbReference>
<evidence type="ECO:0008006" key="4">
    <source>
        <dbReference type="Google" id="ProtNLM"/>
    </source>
</evidence>
<feature type="compositionally biased region" description="Basic and acidic residues" evidence="1">
    <location>
        <begin position="72"/>
        <end position="82"/>
    </location>
</feature>
<dbReference type="Pfam" id="PF04430">
    <property type="entry name" value="DUF498"/>
    <property type="match status" value="1"/>
</dbReference>
<dbReference type="PANTHER" id="PTHR21192:SF2">
    <property type="entry name" value="NADH DEHYDROGENASE [UBIQUINONE] 1 ALPHA SUBCOMPLEX ASSEMBLY FACTOR 3"/>
    <property type="match status" value="1"/>
</dbReference>
<keyword evidence="3" id="KW-1185">Reference proteome</keyword>
<reference evidence="2" key="1">
    <citation type="submission" date="2020-03" db="EMBL/GenBank/DDBJ databases">
        <title>Site-based positive gene gene selection in Geosmithia morbida across the United States reveals a broad range of putative effectors and factors for local host and environmental adapation.</title>
        <authorList>
            <person name="Onufrak A."/>
            <person name="Murdoch R.W."/>
            <person name="Gazis R."/>
            <person name="Huff M."/>
            <person name="Staton M."/>
            <person name="Klingeman W."/>
            <person name="Hadziabdic D."/>
        </authorList>
    </citation>
    <scope>NUCLEOTIDE SEQUENCE</scope>
    <source>
        <strain evidence="2">1262</strain>
    </source>
</reference>
<dbReference type="Gene3D" id="3.40.1230.10">
    <property type="entry name" value="MTH938-like"/>
    <property type="match status" value="1"/>
</dbReference>
<dbReference type="GeneID" id="55970615"/>
<dbReference type="GO" id="GO:0005743">
    <property type="term" value="C:mitochondrial inner membrane"/>
    <property type="evidence" value="ECO:0007669"/>
    <property type="project" value="TreeGrafter"/>
</dbReference>
<dbReference type="RefSeq" id="XP_035318373.1">
    <property type="nucleotide sequence ID" value="XM_035466362.1"/>
</dbReference>
<proteinExistence type="predicted"/>